<dbReference type="Gene3D" id="3.40.50.11690">
    <property type="entry name" value="Cell division protein FtsQ/DivIB"/>
    <property type="match status" value="1"/>
</dbReference>
<evidence type="ECO:0000256" key="1">
    <source>
        <dbReference type="ARBA" id="ARBA00004370"/>
    </source>
</evidence>
<dbReference type="GO" id="GO:0043093">
    <property type="term" value="P:FtsZ-dependent cytokinesis"/>
    <property type="evidence" value="ECO:0007669"/>
    <property type="project" value="UniProtKB-UniRule"/>
</dbReference>
<comment type="function">
    <text evidence="9">Essential cell division protein.</text>
</comment>
<sequence length="296" mass="32338">MDGGGCIMPKVKKKNGRKTTKRKSSRKKQEGFFDRISAIWTNMSRAALAGSVLIALVALGFLWTGGYIGLMGEKLSRVAGAGAVTAGFEVRRITARGVDHVSEDEILSAVGPVMGASILHFDADRARAAVEQLGWVRAAAVSRLMPDTIHVSVREREPAAVWQLSGALHLIDDTGAIIREVDAYEYADLPLIVGAGAPGAASEMLKALHVEPELWQRASALIRVSDRRWNLKTKNGVDVKFPEHGLGEAVRYLARLHDETGLLDEPLEYVDLRDPENFVYRTKGAMEMDKPLGRVN</sequence>
<dbReference type="InterPro" id="IPR045335">
    <property type="entry name" value="FtsQ_C_sf"/>
</dbReference>
<dbReference type="PANTHER" id="PTHR35851:SF1">
    <property type="entry name" value="CELL DIVISION PROTEIN FTSQ"/>
    <property type="match status" value="1"/>
</dbReference>
<proteinExistence type="inferred from homology"/>
<keyword evidence="7 9" id="KW-0472">Membrane</keyword>
<feature type="transmembrane region" description="Helical" evidence="9">
    <location>
        <begin position="47"/>
        <end position="70"/>
    </location>
</feature>
<dbReference type="GO" id="GO:0032153">
    <property type="term" value="C:cell division site"/>
    <property type="evidence" value="ECO:0007669"/>
    <property type="project" value="UniProtKB-UniRule"/>
</dbReference>
<accession>A0A2S7K9C4</accession>
<evidence type="ECO:0000256" key="3">
    <source>
        <dbReference type="ARBA" id="ARBA00022519"/>
    </source>
</evidence>
<dbReference type="GO" id="GO:0090529">
    <property type="term" value="P:cell septum assembly"/>
    <property type="evidence" value="ECO:0007669"/>
    <property type="project" value="InterPro"/>
</dbReference>
<keyword evidence="2 9" id="KW-1003">Cell membrane</keyword>
<keyword evidence="4 9" id="KW-0132">Cell division</keyword>
<evidence type="ECO:0000256" key="5">
    <source>
        <dbReference type="ARBA" id="ARBA00022692"/>
    </source>
</evidence>
<dbReference type="Pfam" id="PF08478">
    <property type="entry name" value="POTRA_1"/>
    <property type="match status" value="1"/>
</dbReference>
<dbReference type="EMBL" id="PJCH01000003">
    <property type="protein sequence ID" value="PQA89083.1"/>
    <property type="molecule type" value="Genomic_DNA"/>
</dbReference>
<protein>
    <recommendedName>
        <fullName evidence="9">Cell division protein FtsQ</fullName>
    </recommendedName>
</protein>
<gene>
    <name evidence="9" type="primary">ftsQ</name>
    <name evidence="11" type="ORF">CW354_03800</name>
</gene>
<keyword evidence="8 9" id="KW-0131">Cell cycle</keyword>
<keyword evidence="12" id="KW-1185">Reference proteome</keyword>
<organism evidence="11 12">
    <name type="scientific">Hyphococcus luteus</name>
    <dbReference type="NCBI Taxonomy" id="2058213"/>
    <lineage>
        <taxon>Bacteria</taxon>
        <taxon>Pseudomonadati</taxon>
        <taxon>Pseudomonadota</taxon>
        <taxon>Alphaproteobacteria</taxon>
        <taxon>Parvularculales</taxon>
        <taxon>Parvularculaceae</taxon>
        <taxon>Hyphococcus</taxon>
    </lineage>
</organism>
<keyword evidence="3 9" id="KW-0997">Cell inner membrane</keyword>
<keyword evidence="6 9" id="KW-1133">Transmembrane helix</keyword>
<evidence type="ECO:0000256" key="9">
    <source>
        <dbReference type="HAMAP-Rule" id="MF_00911"/>
    </source>
</evidence>
<dbReference type="HAMAP" id="MF_00911">
    <property type="entry name" value="FtsQ_subfam"/>
    <property type="match status" value="1"/>
</dbReference>
<dbReference type="GO" id="GO:0005886">
    <property type="term" value="C:plasma membrane"/>
    <property type="evidence" value="ECO:0007669"/>
    <property type="project" value="UniProtKB-SubCell"/>
</dbReference>
<dbReference type="Proteomes" id="UP000239504">
    <property type="component" value="Unassembled WGS sequence"/>
</dbReference>
<evidence type="ECO:0000256" key="4">
    <source>
        <dbReference type="ARBA" id="ARBA00022618"/>
    </source>
</evidence>
<dbReference type="AlphaFoldDB" id="A0A2S7K9C4"/>
<comment type="caution">
    <text evidence="11">The sequence shown here is derived from an EMBL/GenBank/DDBJ whole genome shotgun (WGS) entry which is preliminary data.</text>
</comment>
<evidence type="ECO:0000313" key="12">
    <source>
        <dbReference type="Proteomes" id="UP000239504"/>
    </source>
</evidence>
<evidence type="ECO:0000313" key="11">
    <source>
        <dbReference type="EMBL" id="PQA89083.1"/>
    </source>
</evidence>
<dbReference type="Pfam" id="PF03799">
    <property type="entry name" value="FtsQ_DivIB_C"/>
    <property type="match status" value="1"/>
</dbReference>
<evidence type="ECO:0000256" key="8">
    <source>
        <dbReference type="ARBA" id="ARBA00023306"/>
    </source>
</evidence>
<dbReference type="Gene3D" id="3.10.20.310">
    <property type="entry name" value="membrane protein fhac"/>
    <property type="match status" value="1"/>
</dbReference>
<dbReference type="InterPro" id="IPR034746">
    <property type="entry name" value="POTRA"/>
</dbReference>
<dbReference type="PANTHER" id="PTHR35851">
    <property type="entry name" value="CELL DIVISION PROTEIN FTSQ"/>
    <property type="match status" value="1"/>
</dbReference>
<evidence type="ECO:0000256" key="2">
    <source>
        <dbReference type="ARBA" id="ARBA00022475"/>
    </source>
</evidence>
<evidence type="ECO:0000256" key="6">
    <source>
        <dbReference type="ARBA" id="ARBA00022989"/>
    </source>
</evidence>
<dbReference type="PROSITE" id="PS51779">
    <property type="entry name" value="POTRA"/>
    <property type="match status" value="1"/>
</dbReference>
<evidence type="ECO:0000259" key="10">
    <source>
        <dbReference type="PROSITE" id="PS51779"/>
    </source>
</evidence>
<dbReference type="InterPro" id="IPR013685">
    <property type="entry name" value="POTRA_FtsQ_type"/>
</dbReference>
<comment type="subcellular location">
    <subcellularLocation>
        <location evidence="9">Cell inner membrane</location>
        <topology evidence="9">Single-pass type II membrane protein</topology>
    </subcellularLocation>
    <subcellularLocation>
        <location evidence="1">Membrane</location>
    </subcellularLocation>
    <text evidence="9">Localizes to the division septum.</text>
</comment>
<reference evidence="11 12" key="1">
    <citation type="submission" date="2017-12" db="EMBL/GenBank/DDBJ databases">
        <authorList>
            <person name="Hurst M.R.H."/>
        </authorList>
    </citation>
    <scope>NUCLEOTIDE SEQUENCE [LARGE SCALE GENOMIC DNA]</scope>
    <source>
        <strain evidence="11 12">SY-3-19</strain>
    </source>
</reference>
<keyword evidence="5 9" id="KW-0812">Transmembrane</keyword>
<comment type="similarity">
    <text evidence="9">Belongs to the FtsQ/DivIB family. FtsQ subfamily.</text>
</comment>
<name>A0A2S7K9C4_9PROT</name>
<dbReference type="InterPro" id="IPR005548">
    <property type="entry name" value="Cell_div_FtsQ/DivIB_C"/>
</dbReference>
<dbReference type="InterPro" id="IPR026579">
    <property type="entry name" value="FtsQ"/>
</dbReference>
<feature type="domain" description="POTRA" evidence="10">
    <location>
        <begin position="88"/>
        <end position="156"/>
    </location>
</feature>
<evidence type="ECO:0000256" key="7">
    <source>
        <dbReference type="ARBA" id="ARBA00023136"/>
    </source>
</evidence>